<proteinExistence type="predicted"/>
<gene>
    <name evidence="1" type="primary">89</name>
    <name evidence="1" type="ORF">SEA_REINDEER_89</name>
</gene>
<accession>A0A7G8LI27</accession>
<sequence>MSRILLMNDDDRQVPHTACWWRLRLYRNADGFYYTQQLHVGEDWTPDSHIPWSGHIDYYDGRNDWTWPYKAHIYVDEQIPEIGRGRTVIPNRKYFLDILDVVPPHLPSSYDPRQQWFRLTRSSTYNPRGEFYVG</sequence>
<evidence type="ECO:0000313" key="1">
    <source>
        <dbReference type="EMBL" id="QNJ56899.1"/>
    </source>
</evidence>
<name>A0A7G8LI27_9CAUD</name>
<evidence type="ECO:0000313" key="2">
    <source>
        <dbReference type="Proteomes" id="UP000515841"/>
    </source>
</evidence>
<dbReference type="KEGG" id="vg:63210832"/>
<reference evidence="1 2" key="1">
    <citation type="submission" date="2020-06" db="EMBL/GenBank/DDBJ databases">
        <authorList>
            <person name="Spencer C.E."/>
            <person name="Frederick G.D."/>
            <person name="Baliraine F.N."/>
            <person name="Favela G."/>
            <person name="Farmer V."/>
            <person name="Galindo A."/>
            <person name="Garlena R.A."/>
            <person name="Russell D.A."/>
            <person name="Pope W.H."/>
            <person name="Jacobs-Sera D."/>
            <person name="Hatfull G.F."/>
        </authorList>
    </citation>
    <scope>NUCLEOTIDE SEQUENCE [LARGE SCALE GENOMIC DNA]</scope>
</reference>
<protein>
    <submittedName>
        <fullName evidence="1">Uncharacterized protein</fullName>
    </submittedName>
</protein>
<dbReference type="EMBL" id="MT658803">
    <property type="protein sequence ID" value="QNJ56899.1"/>
    <property type="molecule type" value="Genomic_DNA"/>
</dbReference>
<dbReference type="Proteomes" id="UP000515841">
    <property type="component" value="Segment"/>
</dbReference>
<dbReference type="GeneID" id="63210832"/>
<dbReference type="RefSeq" id="YP_010014150.1">
    <property type="nucleotide sequence ID" value="NC_053516.1"/>
</dbReference>
<organism evidence="1 2">
    <name type="scientific">Mycobacterium phage Reindeer</name>
    <dbReference type="NCBI Taxonomy" id="2762283"/>
    <lineage>
        <taxon>Viruses</taxon>
        <taxon>Duplodnaviria</taxon>
        <taxon>Heunggongvirae</taxon>
        <taxon>Uroviricota</taxon>
        <taxon>Caudoviricetes</taxon>
        <taxon>Vilmaviridae</taxon>
        <taxon>Mclasvirinae</taxon>
        <taxon>Bongovirus</taxon>
        <taxon>Bongovirus reindeer</taxon>
    </lineage>
</organism>
<keyword evidence="2" id="KW-1185">Reference proteome</keyword>